<dbReference type="RefSeq" id="WP_341407013.1">
    <property type="nucleotide sequence ID" value="NZ_JBBUKT010000010.1"/>
</dbReference>
<reference evidence="1 2" key="1">
    <citation type="submission" date="2024-04" db="EMBL/GenBank/DDBJ databases">
        <title>Luteolibacter sp. isolated from soil.</title>
        <authorList>
            <person name="An J."/>
        </authorList>
    </citation>
    <scope>NUCLEOTIDE SEQUENCE [LARGE SCALE GENOMIC DNA]</scope>
    <source>
        <strain evidence="1 2">Y139</strain>
    </source>
</reference>
<keyword evidence="2" id="KW-1185">Reference proteome</keyword>
<organism evidence="1 2">
    <name type="scientific">Luteolibacter soli</name>
    <dbReference type="NCBI Taxonomy" id="3135280"/>
    <lineage>
        <taxon>Bacteria</taxon>
        <taxon>Pseudomonadati</taxon>
        <taxon>Verrucomicrobiota</taxon>
        <taxon>Verrucomicrobiia</taxon>
        <taxon>Verrucomicrobiales</taxon>
        <taxon>Verrucomicrobiaceae</taxon>
        <taxon>Luteolibacter</taxon>
    </lineage>
</organism>
<proteinExistence type="predicted"/>
<evidence type="ECO:0008006" key="3">
    <source>
        <dbReference type="Google" id="ProtNLM"/>
    </source>
</evidence>
<sequence length="127" mass="13426">MFAVFASIHLVGGEYALVQTYAWAGMLVSYSKEDGLIKGAKETFSGEKPCALCCKIADAKKSDSDGKSKELPVSPTVKLLKEMLPSSPLALSPPQFTEAPKVMFPGMNLPVEEGASAPPVPPPRCVA</sequence>
<gene>
    <name evidence="1" type="ORF">WKV53_22245</name>
</gene>
<evidence type="ECO:0000313" key="2">
    <source>
        <dbReference type="Proteomes" id="UP001371305"/>
    </source>
</evidence>
<dbReference type="Proteomes" id="UP001371305">
    <property type="component" value="Unassembled WGS sequence"/>
</dbReference>
<accession>A0ABU9B1L9</accession>
<name>A0ABU9B1L9_9BACT</name>
<protein>
    <recommendedName>
        <fullName evidence="3">DUF2946 domain-containing protein</fullName>
    </recommendedName>
</protein>
<evidence type="ECO:0000313" key="1">
    <source>
        <dbReference type="EMBL" id="MEK7953251.1"/>
    </source>
</evidence>
<comment type="caution">
    <text evidence="1">The sequence shown here is derived from an EMBL/GenBank/DDBJ whole genome shotgun (WGS) entry which is preliminary data.</text>
</comment>
<dbReference type="EMBL" id="JBBUKT010000010">
    <property type="protein sequence ID" value="MEK7953251.1"/>
    <property type="molecule type" value="Genomic_DNA"/>
</dbReference>